<protein>
    <submittedName>
        <fullName evidence="2">Uncharacterized protein</fullName>
    </submittedName>
</protein>
<feature type="transmembrane region" description="Helical" evidence="1">
    <location>
        <begin position="12"/>
        <end position="34"/>
    </location>
</feature>
<keyword evidence="1" id="KW-1133">Transmembrane helix</keyword>
<evidence type="ECO:0000313" key="2">
    <source>
        <dbReference type="EMBL" id="MBB5912637.1"/>
    </source>
</evidence>
<keyword evidence="1" id="KW-0472">Membrane</keyword>
<accession>A0A7W9PAR0</accession>
<organism evidence="2 3">
    <name type="scientific">Nocardia transvalensis</name>
    <dbReference type="NCBI Taxonomy" id="37333"/>
    <lineage>
        <taxon>Bacteria</taxon>
        <taxon>Bacillati</taxon>
        <taxon>Actinomycetota</taxon>
        <taxon>Actinomycetes</taxon>
        <taxon>Mycobacteriales</taxon>
        <taxon>Nocardiaceae</taxon>
        <taxon>Nocardia</taxon>
    </lineage>
</organism>
<reference evidence="2 3" key="1">
    <citation type="submission" date="2020-08" db="EMBL/GenBank/DDBJ databases">
        <title>Sequencing the genomes of 1000 actinobacteria strains.</title>
        <authorList>
            <person name="Klenk H.-P."/>
        </authorList>
    </citation>
    <scope>NUCLEOTIDE SEQUENCE [LARGE SCALE GENOMIC DNA]</scope>
    <source>
        <strain evidence="2 3">DSM 43582</strain>
    </source>
</reference>
<dbReference type="EMBL" id="JACHIT010000001">
    <property type="protein sequence ID" value="MBB5912637.1"/>
    <property type="molecule type" value="Genomic_DNA"/>
</dbReference>
<evidence type="ECO:0000256" key="1">
    <source>
        <dbReference type="SAM" id="Phobius"/>
    </source>
</evidence>
<dbReference type="AlphaFoldDB" id="A0A7W9PAR0"/>
<name>A0A7W9PAR0_9NOCA</name>
<proteinExistence type="predicted"/>
<sequence>MTRQHATRVPGYARLLGMLALLAGIALMHVVVFATGHAHAKASAVVTAAIPHTAAHMAAETPAYSASAAGIGQPRSGEPASAAGIGDHGAIAHGGTPIARGSSQMPPAHHSAIASPSMAAPVEHDAQAGAGCDGCGAAHGGVHPCVFILALLALALGLAVLAWVGIRGRDSGMRTAWPRAVRRTRPPPWTVLSLAELAILRI</sequence>
<dbReference type="Proteomes" id="UP000540412">
    <property type="component" value="Unassembled WGS sequence"/>
</dbReference>
<gene>
    <name evidence="2" type="ORF">BJY24_001504</name>
</gene>
<comment type="caution">
    <text evidence="2">The sequence shown here is derived from an EMBL/GenBank/DDBJ whole genome shotgun (WGS) entry which is preliminary data.</text>
</comment>
<evidence type="ECO:0000313" key="3">
    <source>
        <dbReference type="Proteomes" id="UP000540412"/>
    </source>
</evidence>
<keyword evidence="3" id="KW-1185">Reference proteome</keyword>
<dbReference type="RefSeq" id="WP_184782125.1">
    <property type="nucleotide sequence ID" value="NZ_JACHIT010000001.1"/>
</dbReference>
<feature type="transmembrane region" description="Helical" evidence="1">
    <location>
        <begin position="146"/>
        <end position="166"/>
    </location>
</feature>
<keyword evidence="1" id="KW-0812">Transmembrane</keyword>